<keyword evidence="2" id="KW-1133">Transmembrane helix</keyword>
<evidence type="ECO:0000256" key="2">
    <source>
        <dbReference type="SAM" id="Phobius"/>
    </source>
</evidence>
<keyword evidence="2" id="KW-0812">Transmembrane</keyword>
<feature type="transmembrane region" description="Helical" evidence="2">
    <location>
        <begin position="28"/>
        <end position="49"/>
    </location>
</feature>
<comment type="caution">
    <text evidence="3">The sequence shown here is derived from an EMBL/GenBank/DDBJ whole genome shotgun (WGS) entry which is preliminary data.</text>
</comment>
<dbReference type="AlphaFoldDB" id="A0AAN6M1I6"/>
<gene>
    <name evidence="3" type="ORF">GRF29_69g1680706</name>
</gene>
<evidence type="ECO:0000313" key="3">
    <source>
        <dbReference type="EMBL" id="KAK3209385.1"/>
    </source>
</evidence>
<proteinExistence type="predicted"/>
<reference evidence="3 4" key="1">
    <citation type="submission" date="2021-02" db="EMBL/GenBank/DDBJ databases">
        <title>Genome assembly of Pseudopithomyces chartarum.</title>
        <authorList>
            <person name="Jauregui R."/>
            <person name="Singh J."/>
            <person name="Voisey C."/>
        </authorList>
    </citation>
    <scope>NUCLEOTIDE SEQUENCE [LARGE SCALE GENOMIC DNA]</scope>
    <source>
        <strain evidence="3 4">AGR01</strain>
    </source>
</reference>
<dbReference type="EMBL" id="WVTA01000006">
    <property type="protein sequence ID" value="KAK3209385.1"/>
    <property type="molecule type" value="Genomic_DNA"/>
</dbReference>
<accession>A0AAN6M1I6</accession>
<feature type="region of interest" description="Disordered" evidence="1">
    <location>
        <begin position="85"/>
        <end position="109"/>
    </location>
</feature>
<keyword evidence="4" id="KW-1185">Reference proteome</keyword>
<evidence type="ECO:0000313" key="4">
    <source>
        <dbReference type="Proteomes" id="UP001280581"/>
    </source>
</evidence>
<feature type="compositionally biased region" description="Polar residues" evidence="1">
    <location>
        <begin position="93"/>
        <end position="109"/>
    </location>
</feature>
<sequence length="109" mass="12069">MAPTLLLETIHSLAKRDDDSEIGGIPKWALVILIMLASGVVIVCLYGVLRHFTPEKPTEKAISPEQADYMREVRERSMNGLMAEMVPRRGPQQFRSSNQSYGGPSQPSA</sequence>
<name>A0AAN6M1I6_9PLEO</name>
<keyword evidence="2" id="KW-0472">Membrane</keyword>
<organism evidence="3 4">
    <name type="scientific">Pseudopithomyces chartarum</name>
    <dbReference type="NCBI Taxonomy" id="1892770"/>
    <lineage>
        <taxon>Eukaryota</taxon>
        <taxon>Fungi</taxon>
        <taxon>Dikarya</taxon>
        <taxon>Ascomycota</taxon>
        <taxon>Pezizomycotina</taxon>
        <taxon>Dothideomycetes</taxon>
        <taxon>Pleosporomycetidae</taxon>
        <taxon>Pleosporales</taxon>
        <taxon>Massarineae</taxon>
        <taxon>Didymosphaeriaceae</taxon>
        <taxon>Pseudopithomyces</taxon>
    </lineage>
</organism>
<evidence type="ECO:0000256" key="1">
    <source>
        <dbReference type="SAM" id="MobiDB-lite"/>
    </source>
</evidence>
<dbReference type="Proteomes" id="UP001280581">
    <property type="component" value="Unassembled WGS sequence"/>
</dbReference>
<protein>
    <submittedName>
        <fullName evidence="3">Uncharacterized protein</fullName>
    </submittedName>
</protein>